<sequence length="115" mass="12909">MGLDYLCRWYYYLSNQHDFAQTDENDLPWYDTGNAADWPGGKLHISGGILLSAAVAAGTYFSPIRPGPTLPQVRSGRKELLAQQAKAQRPRAVLPPVLRKIGEKKCKIILRRKIT</sequence>
<gene>
    <name evidence="1" type="ORF">S01H1_37610</name>
</gene>
<name>X0V4N3_9ZZZZ</name>
<protein>
    <submittedName>
        <fullName evidence="1">Uncharacterized protein</fullName>
    </submittedName>
</protein>
<organism evidence="1">
    <name type="scientific">marine sediment metagenome</name>
    <dbReference type="NCBI Taxonomy" id="412755"/>
    <lineage>
        <taxon>unclassified sequences</taxon>
        <taxon>metagenomes</taxon>
        <taxon>ecological metagenomes</taxon>
    </lineage>
</organism>
<proteinExistence type="predicted"/>
<reference evidence="1" key="1">
    <citation type="journal article" date="2014" name="Front. Microbiol.">
        <title>High frequency of phylogenetically diverse reductive dehalogenase-homologous genes in deep subseafloor sedimentary metagenomes.</title>
        <authorList>
            <person name="Kawai M."/>
            <person name="Futagami T."/>
            <person name="Toyoda A."/>
            <person name="Takaki Y."/>
            <person name="Nishi S."/>
            <person name="Hori S."/>
            <person name="Arai W."/>
            <person name="Tsubouchi T."/>
            <person name="Morono Y."/>
            <person name="Uchiyama I."/>
            <person name="Ito T."/>
            <person name="Fujiyama A."/>
            <person name="Inagaki F."/>
            <person name="Takami H."/>
        </authorList>
    </citation>
    <scope>NUCLEOTIDE SEQUENCE</scope>
    <source>
        <strain evidence="1">Expedition CK06-06</strain>
    </source>
</reference>
<evidence type="ECO:0000313" key="1">
    <source>
        <dbReference type="EMBL" id="GAG13134.1"/>
    </source>
</evidence>
<accession>X0V4N3</accession>
<dbReference type="EMBL" id="BARS01023627">
    <property type="protein sequence ID" value="GAG13134.1"/>
    <property type="molecule type" value="Genomic_DNA"/>
</dbReference>
<comment type="caution">
    <text evidence="1">The sequence shown here is derived from an EMBL/GenBank/DDBJ whole genome shotgun (WGS) entry which is preliminary data.</text>
</comment>
<dbReference type="AlphaFoldDB" id="X0V4N3"/>